<evidence type="ECO:0000313" key="2">
    <source>
        <dbReference type="Proteomes" id="UP000233786"/>
    </source>
</evidence>
<reference evidence="1" key="1">
    <citation type="submission" date="2017-12" db="EMBL/GenBank/DDBJ databases">
        <title>Sequencing the genomes of 1000 Actinobacteria strains.</title>
        <authorList>
            <person name="Klenk H.-P."/>
        </authorList>
    </citation>
    <scope>NUCLEOTIDE SEQUENCE [LARGE SCALE GENOMIC DNA]</scope>
    <source>
        <strain evidence="1">DSM 44228</strain>
    </source>
</reference>
<sequence>MLEGYLLQVPPLDFEVPYSALAFPPGTVPRSGVLTFSVDDLAHALIVTGRLRGIDCRTVPHQCGNGCIGPR</sequence>
<protein>
    <submittedName>
        <fullName evidence="1">Uncharacterized protein</fullName>
    </submittedName>
</protein>
<gene>
    <name evidence="1" type="ORF">A8926_2621</name>
</gene>
<name>A0A2N3XWB3_SACSN</name>
<dbReference type="EMBL" id="PJNB01000001">
    <property type="protein sequence ID" value="PKW14964.1"/>
    <property type="molecule type" value="Genomic_DNA"/>
</dbReference>
<organism evidence="1 2">
    <name type="scientific">Saccharopolyspora spinosa</name>
    <dbReference type="NCBI Taxonomy" id="60894"/>
    <lineage>
        <taxon>Bacteria</taxon>
        <taxon>Bacillati</taxon>
        <taxon>Actinomycetota</taxon>
        <taxon>Actinomycetes</taxon>
        <taxon>Pseudonocardiales</taxon>
        <taxon>Pseudonocardiaceae</taxon>
        <taxon>Saccharopolyspora</taxon>
    </lineage>
</organism>
<proteinExistence type="predicted"/>
<evidence type="ECO:0000313" key="1">
    <source>
        <dbReference type="EMBL" id="PKW14964.1"/>
    </source>
</evidence>
<comment type="caution">
    <text evidence="1">The sequence shown here is derived from an EMBL/GenBank/DDBJ whole genome shotgun (WGS) entry which is preliminary data.</text>
</comment>
<dbReference type="STRING" id="994479.GCA_000194155_02819"/>
<dbReference type="AlphaFoldDB" id="A0A2N3XWB3"/>
<accession>A0A2N3XWB3</accession>
<keyword evidence="2" id="KW-1185">Reference proteome</keyword>
<dbReference type="Proteomes" id="UP000233786">
    <property type="component" value="Unassembled WGS sequence"/>
</dbReference>